<keyword evidence="5" id="KW-1185">Reference proteome</keyword>
<dbReference type="Proteomes" id="UP000663870">
    <property type="component" value="Unassembled WGS sequence"/>
</dbReference>
<dbReference type="EMBL" id="CAJNOL010007083">
    <property type="protein sequence ID" value="CAF1624877.1"/>
    <property type="molecule type" value="Genomic_DNA"/>
</dbReference>
<comment type="caution">
    <text evidence="2">The sequence shown here is derived from an EMBL/GenBank/DDBJ whole genome shotgun (WGS) entry which is preliminary data.</text>
</comment>
<dbReference type="EMBL" id="CAJNOH010005575">
    <property type="protein sequence ID" value="CAF1401692.1"/>
    <property type="molecule type" value="Genomic_DNA"/>
</dbReference>
<evidence type="ECO:0000313" key="5">
    <source>
        <dbReference type="Proteomes" id="UP000663870"/>
    </source>
</evidence>
<dbReference type="Proteomes" id="UP000663854">
    <property type="component" value="Unassembled WGS sequence"/>
</dbReference>
<name>A0A815LCW7_9BILA</name>
<evidence type="ECO:0000313" key="3">
    <source>
        <dbReference type="EMBL" id="CAF1624877.1"/>
    </source>
</evidence>
<accession>A0A815LCW7</accession>
<organism evidence="2 4">
    <name type="scientific">Rotaria sordida</name>
    <dbReference type="NCBI Taxonomy" id="392033"/>
    <lineage>
        <taxon>Eukaryota</taxon>
        <taxon>Metazoa</taxon>
        <taxon>Spiralia</taxon>
        <taxon>Gnathifera</taxon>
        <taxon>Rotifera</taxon>
        <taxon>Eurotatoria</taxon>
        <taxon>Bdelloidea</taxon>
        <taxon>Philodinida</taxon>
        <taxon>Philodinidae</taxon>
        <taxon>Rotaria</taxon>
    </lineage>
</organism>
<feature type="compositionally biased region" description="Polar residues" evidence="1">
    <location>
        <begin position="59"/>
        <end position="71"/>
    </location>
</feature>
<evidence type="ECO:0000313" key="2">
    <source>
        <dbReference type="EMBL" id="CAF1401692.1"/>
    </source>
</evidence>
<gene>
    <name evidence="3" type="ORF">JXQ802_LOCUS51061</name>
    <name evidence="2" type="ORF">PYM288_LOCUS34851</name>
</gene>
<proteinExistence type="predicted"/>
<evidence type="ECO:0000256" key="1">
    <source>
        <dbReference type="SAM" id="MobiDB-lite"/>
    </source>
</evidence>
<reference evidence="2" key="1">
    <citation type="submission" date="2021-02" db="EMBL/GenBank/DDBJ databases">
        <authorList>
            <person name="Nowell W R."/>
        </authorList>
    </citation>
    <scope>NUCLEOTIDE SEQUENCE</scope>
</reference>
<dbReference type="AlphaFoldDB" id="A0A815LCW7"/>
<feature type="region of interest" description="Disordered" evidence="1">
    <location>
        <begin position="57"/>
        <end position="77"/>
    </location>
</feature>
<sequence length="97" mass="11322">MISIFWGNDTWPGNSPDLNVAEHIGTVIKNEVEQKMLSEIEQNRYKEETLKKHLLSDHLIQQSSDHQSEPSQQNQQKLNPLLLEHSLACEIYIYLQH</sequence>
<protein>
    <submittedName>
        <fullName evidence="2">Uncharacterized protein</fullName>
    </submittedName>
</protein>
<evidence type="ECO:0000313" key="4">
    <source>
        <dbReference type="Proteomes" id="UP000663854"/>
    </source>
</evidence>